<evidence type="ECO:0000313" key="3">
    <source>
        <dbReference type="Proteomes" id="UP001300692"/>
    </source>
</evidence>
<dbReference type="EMBL" id="JAOYOD010000001">
    <property type="protein sequence ID" value="MCV9385506.1"/>
    <property type="molecule type" value="Genomic_DNA"/>
</dbReference>
<proteinExistence type="predicted"/>
<reference evidence="2 3" key="1">
    <citation type="submission" date="2022-10" db="EMBL/GenBank/DDBJ databases">
        <title>Comparative genomics and taxonomic characterization of three novel marine species of genus Reichenbachiella exhibiting antioxidant and polysaccharide degradation activities.</title>
        <authorList>
            <person name="Muhammad N."/>
            <person name="Lee Y.-J."/>
            <person name="Ko J."/>
            <person name="Kim S.-G."/>
        </authorList>
    </citation>
    <scope>NUCLEOTIDE SEQUENCE [LARGE SCALE GENOMIC DNA]</scope>
    <source>
        <strain evidence="2 3">ABR2-5</strain>
    </source>
</reference>
<feature type="transmembrane region" description="Helical" evidence="1">
    <location>
        <begin position="286"/>
        <end position="307"/>
    </location>
</feature>
<accession>A0ABT3CP84</accession>
<comment type="caution">
    <text evidence="2">The sequence shown here is derived from an EMBL/GenBank/DDBJ whole genome shotgun (WGS) entry which is preliminary data.</text>
</comment>
<feature type="transmembrane region" description="Helical" evidence="1">
    <location>
        <begin position="100"/>
        <end position="118"/>
    </location>
</feature>
<protein>
    <submittedName>
        <fullName evidence="2">DUF368 domain-containing protein</fullName>
    </submittedName>
</protein>
<organism evidence="2 3">
    <name type="scientific">Reichenbachiella ulvae</name>
    <dbReference type="NCBI Taxonomy" id="2980104"/>
    <lineage>
        <taxon>Bacteria</taxon>
        <taxon>Pseudomonadati</taxon>
        <taxon>Bacteroidota</taxon>
        <taxon>Cytophagia</taxon>
        <taxon>Cytophagales</taxon>
        <taxon>Reichenbachiellaceae</taxon>
        <taxon>Reichenbachiella</taxon>
    </lineage>
</organism>
<name>A0ABT3CP84_9BACT</name>
<keyword evidence="1" id="KW-1133">Transmembrane helix</keyword>
<keyword evidence="1" id="KW-0472">Membrane</keyword>
<sequence>MKSIKYYVLLFLKGMGMGSADVVPGVSGGTIAFITGIYEELLASISSFDLDAFKLLTKFKFKELWKHINGQFLLPLIGGILVSVVSLAKIISHLLETQPIMIWSFFFGLVIISSISVAKEISKWNALVVLSGLVGIAIAFLITIITPATTPNGLWFIFISGAIAICAMILPGISGSFILLILGKYAYIVDALNDLDFGVIIVFALGCITGLLSFSRAISWFLKKFHNYAVALLAGFMIGSLNKIWPWKKPIRFELIHGEQVPTLEKNILPTQYLEETGNNPMIVQAILFMALGFMLVIILEKVAILIKNSSNKNAK</sequence>
<feature type="transmembrane region" description="Helical" evidence="1">
    <location>
        <begin position="72"/>
        <end position="94"/>
    </location>
</feature>
<evidence type="ECO:0000256" key="1">
    <source>
        <dbReference type="SAM" id="Phobius"/>
    </source>
</evidence>
<keyword evidence="3" id="KW-1185">Reference proteome</keyword>
<keyword evidence="1" id="KW-0812">Transmembrane</keyword>
<feature type="transmembrane region" description="Helical" evidence="1">
    <location>
        <begin position="154"/>
        <end position="183"/>
    </location>
</feature>
<gene>
    <name evidence="2" type="ORF">N7U62_02475</name>
</gene>
<dbReference type="RefSeq" id="WP_264136294.1">
    <property type="nucleotide sequence ID" value="NZ_JAOYOD010000001.1"/>
</dbReference>
<dbReference type="PANTHER" id="PTHR37308:SF1">
    <property type="entry name" value="POLYPRENYL-PHOSPHATE TRANSPORTER"/>
    <property type="match status" value="1"/>
</dbReference>
<dbReference type="Proteomes" id="UP001300692">
    <property type="component" value="Unassembled WGS sequence"/>
</dbReference>
<dbReference type="Pfam" id="PF04018">
    <property type="entry name" value="VCA0040-like"/>
    <property type="match status" value="1"/>
</dbReference>
<dbReference type="PANTHER" id="PTHR37308">
    <property type="entry name" value="INTEGRAL MEMBRANE PROTEIN"/>
    <property type="match status" value="1"/>
</dbReference>
<feature type="transmembrane region" description="Helical" evidence="1">
    <location>
        <begin position="195"/>
        <end position="219"/>
    </location>
</feature>
<dbReference type="InterPro" id="IPR007163">
    <property type="entry name" value="VCA0040-like"/>
</dbReference>
<feature type="transmembrane region" description="Helical" evidence="1">
    <location>
        <begin position="125"/>
        <end position="148"/>
    </location>
</feature>
<evidence type="ECO:0000313" key="2">
    <source>
        <dbReference type="EMBL" id="MCV9385506.1"/>
    </source>
</evidence>